<dbReference type="SUPFAM" id="SSF46785">
    <property type="entry name" value="Winged helix' DNA-binding domain"/>
    <property type="match status" value="1"/>
</dbReference>
<protein>
    <submittedName>
        <fullName evidence="6">S-adenosyl-L-methionine-dependent methyltransferase</fullName>
    </submittedName>
</protein>
<proteinExistence type="predicted"/>
<dbReference type="RefSeq" id="XP_024735668.1">
    <property type="nucleotide sequence ID" value="XM_024888622.1"/>
</dbReference>
<dbReference type="InterPro" id="IPR029063">
    <property type="entry name" value="SAM-dependent_MTases_sf"/>
</dbReference>
<dbReference type="Pfam" id="PF00891">
    <property type="entry name" value="Methyltransf_2"/>
    <property type="match status" value="1"/>
</dbReference>
<reference evidence="6 7" key="1">
    <citation type="submission" date="2016-04" db="EMBL/GenBank/DDBJ databases">
        <title>A degradative enzymes factory behind the ericoid mycorrhizal symbiosis.</title>
        <authorList>
            <consortium name="DOE Joint Genome Institute"/>
            <person name="Martino E."/>
            <person name="Morin E."/>
            <person name="Grelet G."/>
            <person name="Kuo A."/>
            <person name="Kohler A."/>
            <person name="Daghino S."/>
            <person name="Barry K."/>
            <person name="Choi C."/>
            <person name="Cichocki N."/>
            <person name="Clum A."/>
            <person name="Copeland A."/>
            <person name="Hainaut M."/>
            <person name="Haridas S."/>
            <person name="Labutti K."/>
            <person name="Lindquist E."/>
            <person name="Lipzen A."/>
            <person name="Khouja H.-R."/>
            <person name="Murat C."/>
            <person name="Ohm R."/>
            <person name="Olson A."/>
            <person name="Spatafora J."/>
            <person name="Veneault-Fourrey C."/>
            <person name="Henrissat B."/>
            <person name="Grigoriev I."/>
            <person name="Martin F."/>
            <person name="Perotto S."/>
        </authorList>
    </citation>
    <scope>NUCLEOTIDE SEQUENCE [LARGE SCALE GENOMIC DNA]</scope>
    <source>
        <strain evidence="6 7">E</strain>
    </source>
</reference>
<accession>A0A2J6T6X4</accession>
<dbReference type="InterPro" id="IPR036390">
    <property type="entry name" value="WH_DNA-bd_sf"/>
</dbReference>
<dbReference type="GeneID" id="36596698"/>
<dbReference type="InParanoid" id="A0A2J6T6X4"/>
<dbReference type="PANTHER" id="PTHR43712:SF1">
    <property type="entry name" value="HYPOTHETICAL O-METHYLTRANSFERASE (EUROFUNG)-RELATED"/>
    <property type="match status" value="1"/>
</dbReference>
<evidence type="ECO:0000256" key="3">
    <source>
        <dbReference type="ARBA" id="ARBA00022691"/>
    </source>
</evidence>
<dbReference type="Proteomes" id="UP000235371">
    <property type="component" value="Unassembled WGS sequence"/>
</dbReference>
<feature type="domain" description="O-methyltransferase C-terminal" evidence="5">
    <location>
        <begin position="173"/>
        <end position="371"/>
    </location>
</feature>
<dbReference type="InterPro" id="IPR036388">
    <property type="entry name" value="WH-like_DNA-bd_sf"/>
</dbReference>
<keyword evidence="7" id="KW-1185">Reference proteome</keyword>
<evidence type="ECO:0000256" key="2">
    <source>
        <dbReference type="ARBA" id="ARBA00022679"/>
    </source>
</evidence>
<gene>
    <name evidence="6" type="ORF">K444DRAFT_724359</name>
</gene>
<organism evidence="6 7">
    <name type="scientific">Hyaloscypha bicolor E</name>
    <dbReference type="NCBI Taxonomy" id="1095630"/>
    <lineage>
        <taxon>Eukaryota</taxon>
        <taxon>Fungi</taxon>
        <taxon>Dikarya</taxon>
        <taxon>Ascomycota</taxon>
        <taxon>Pezizomycotina</taxon>
        <taxon>Leotiomycetes</taxon>
        <taxon>Helotiales</taxon>
        <taxon>Hyaloscyphaceae</taxon>
        <taxon>Hyaloscypha</taxon>
        <taxon>Hyaloscypha bicolor</taxon>
    </lineage>
</organism>
<dbReference type="PIRSF" id="PIRSF005739">
    <property type="entry name" value="O-mtase"/>
    <property type="match status" value="1"/>
</dbReference>
<evidence type="ECO:0000313" key="7">
    <source>
        <dbReference type="Proteomes" id="UP000235371"/>
    </source>
</evidence>
<dbReference type="AlphaFoldDB" id="A0A2J6T6X4"/>
<dbReference type="OrthoDB" id="3340390at2759"/>
<evidence type="ECO:0000313" key="6">
    <source>
        <dbReference type="EMBL" id="PMD58764.1"/>
    </source>
</evidence>
<sequence>MAGTYTPRPEIAALVENVNKAAAGYEAAAEGDVHVARRNLQLEARKLLYSLEEPNSEVWPRIFQVNVSAAVEIVSDLELWEKFEGGGEVSITEMVELTKADEIIIIRIFRQLVAANLFIESPGPSFRLTSLGKPYLHPDHRAFNNFMFFDIIPAIMAMPRTLAEHQYKAPTKETGTPYKWAHGEELWTWLGSHPDRGVIMVAGMRSHNPMDAYPWGIELAKLDLDDDDVAIVDVAGGQGHIMDGIRKENPRMKGRFIVQDLPSTFDVVPSPPDRVEFMVYDIFTPQPAKDAYIYHYRHIFHNWSDGDCTTILGQIVPLLKTQPKSKLLLVDVVLPNSNATMQQAIMDITMFPMGGMERNESQWKELLAKSGLGIKKIWRGSEPEACIECQLL</sequence>
<keyword evidence="1 6" id="KW-0489">Methyltransferase</keyword>
<evidence type="ECO:0000256" key="4">
    <source>
        <dbReference type="PIRSR" id="PIRSR005739-1"/>
    </source>
</evidence>
<dbReference type="GO" id="GO:0032259">
    <property type="term" value="P:methylation"/>
    <property type="evidence" value="ECO:0007669"/>
    <property type="project" value="UniProtKB-KW"/>
</dbReference>
<evidence type="ECO:0000256" key="1">
    <source>
        <dbReference type="ARBA" id="ARBA00022603"/>
    </source>
</evidence>
<dbReference type="PROSITE" id="PS51683">
    <property type="entry name" value="SAM_OMT_II"/>
    <property type="match status" value="1"/>
</dbReference>
<dbReference type="GO" id="GO:0008171">
    <property type="term" value="F:O-methyltransferase activity"/>
    <property type="evidence" value="ECO:0007669"/>
    <property type="project" value="InterPro"/>
</dbReference>
<dbReference type="EMBL" id="KZ613817">
    <property type="protein sequence ID" value="PMD58764.1"/>
    <property type="molecule type" value="Genomic_DNA"/>
</dbReference>
<dbReference type="PANTHER" id="PTHR43712">
    <property type="entry name" value="PUTATIVE (AFU_ORTHOLOGUE AFUA_4G14580)-RELATED"/>
    <property type="match status" value="1"/>
</dbReference>
<dbReference type="Gene3D" id="1.10.10.10">
    <property type="entry name" value="Winged helix-like DNA-binding domain superfamily/Winged helix DNA-binding domain"/>
    <property type="match status" value="1"/>
</dbReference>
<dbReference type="InterPro" id="IPR016461">
    <property type="entry name" value="COMT-like"/>
</dbReference>
<dbReference type="SUPFAM" id="SSF53335">
    <property type="entry name" value="S-adenosyl-L-methionine-dependent methyltransferases"/>
    <property type="match status" value="1"/>
</dbReference>
<dbReference type="Gene3D" id="3.40.50.150">
    <property type="entry name" value="Vaccinia Virus protein VP39"/>
    <property type="match status" value="1"/>
</dbReference>
<keyword evidence="3" id="KW-0949">S-adenosyl-L-methionine</keyword>
<name>A0A2J6T6X4_9HELO</name>
<feature type="active site" description="Proton acceptor" evidence="4">
    <location>
        <position position="301"/>
    </location>
</feature>
<evidence type="ECO:0000259" key="5">
    <source>
        <dbReference type="Pfam" id="PF00891"/>
    </source>
</evidence>
<dbReference type="InterPro" id="IPR001077">
    <property type="entry name" value="COMT_C"/>
</dbReference>
<keyword evidence="2 6" id="KW-0808">Transferase</keyword>